<dbReference type="GO" id="GO:0043022">
    <property type="term" value="F:ribosome binding"/>
    <property type="evidence" value="ECO:0007669"/>
    <property type="project" value="TreeGrafter"/>
</dbReference>
<dbReference type="Gene3D" id="6.10.250.2860">
    <property type="match status" value="1"/>
</dbReference>
<feature type="binding site" evidence="7">
    <location>
        <begin position="348"/>
        <end position="350"/>
    </location>
    <ligand>
        <name>GTP</name>
        <dbReference type="ChEBI" id="CHEBI:37565"/>
    </ligand>
</feature>
<feature type="binding site" evidence="7">
    <location>
        <begin position="204"/>
        <end position="211"/>
    </location>
    <ligand>
        <name>GTP</name>
        <dbReference type="ChEBI" id="CHEBI:37565"/>
    </ligand>
</feature>
<organism evidence="10 11">
    <name type="scientific">Desulfuribacillus alkaliarsenatis</name>
    <dbReference type="NCBI Taxonomy" id="766136"/>
    <lineage>
        <taxon>Bacteria</taxon>
        <taxon>Bacillati</taxon>
        <taxon>Bacillota</taxon>
        <taxon>Desulfuribacillia</taxon>
        <taxon>Desulfuribacillales</taxon>
        <taxon>Desulfuribacillaceae</taxon>
        <taxon>Desulfuribacillus</taxon>
    </lineage>
</organism>
<gene>
    <name evidence="6" type="primary">hflX</name>
    <name evidence="10" type="ORF">BHF68_09635</name>
</gene>
<dbReference type="Gene3D" id="3.40.50.11060">
    <property type="entry name" value="GTPase HflX, N-terminal domain"/>
    <property type="match status" value="1"/>
</dbReference>
<evidence type="ECO:0000313" key="11">
    <source>
        <dbReference type="Proteomes" id="UP000094296"/>
    </source>
</evidence>
<dbReference type="PROSITE" id="PS51705">
    <property type="entry name" value="G_HFLX"/>
    <property type="match status" value="1"/>
</dbReference>
<dbReference type="AlphaFoldDB" id="A0A1E5FZP3"/>
<reference evidence="10 11" key="1">
    <citation type="submission" date="2016-09" db="EMBL/GenBank/DDBJ databases">
        <title>Draft genome sequence for the type strain of Desulfuribacillus alkaliarsenatis AHT28, an obligately anaerobic, sulfidogenic bacterium isolated from Russian soda lake sediments.</title>
        <authorList>
            <person name="Abin C.A."/>
            <person name="Hollibaugh J.T."/>
        </authorList>
    </citation>
    <scope>NUCLEOTIDE SEQUENCE [LARGE SCALE GENOMIC DNA]</scope>
    <source>
        <strain evidence="10 11">AHT28</strain>
    </source>
</reference>
<comment type="cofactor">
    <cofactor evidence="8">
        <name>Mg(2+)</name>
        <dbReference type="ChEBI" id="CHEBI:18420"/>
    </cofactor>
</comment>
<dbReference type="InterPro" id="IPR027417">
    <property type="entry name" value="P-loop_NTPase"/>
</dbReference>
<dbReference type="SUPFAM" id="SSF52540">
    <property type="entry name" value="P-loop containing nucleoside triphosphate hydrolases"/>
    <property type="match status" value="1"/>
</dbReference>
<dbReference type="GO" id="GO:0046872">
    <property type="term" value="F:metal ion binding"/>
    <property type="evidence" value="ECO:0007669"/>
    <property type="project" value="UniProtKB-KW"/>
</dbReference>
<dbReference type="GO" id="GO:0005737">
    <property type="term" value="C:cytoplasm"/>
    <property type="evidence" value="ECO:0007669"/>
    <property type="project" value="UniProtKB-SubCell"/>
</dbReference>
<protein>
    <recommendedName>
        <fullName evidence="6">GTPase HflX</fullName>
    </recommendedName>
    <alternativeName>
        <fullName evidence="6">GTP-binding protein HflX</fullName>
    </alternativeName>
</protein>
<dbReference type="PANTHER" id="PTHR10229">
    <property type="entry name" value="GTP-BINDING PROTEIN HFLX"/>
    <property type="match status" value="1"/>
</dbReference>
<dbReference type="Gene3D" id="3.40.50.300">
    <property type="entry name" value="P-loop containing nucleotide triphosphate hydrolases"/>
    <property type="match status" value="1"/>
</dbReference>
<feature type="binding site" evidence="7">
    <location>
        <begin position="325"/>
        <end position="328"/>
    </location>
    <ligand>
        <name>GTP</name>
        <dbReference type="ChEBI" id="CHEBI:37565"/>
    </ligand>
</feature>
<evidence type="ECO:0000256" key="8">
    <source>
        <dbReference type="PIRSR" id="PIRSR006809-2"/>
    </source>
</evidence>
<dbReference type="GO" id="GO:0005525">
    <property type="term" value="F:GTP binding"/>
    <property type="evidence" value="ECO:0007669"/>
    <property type="project" value="UniProtKB-UniRule"/>
</dbReference>
<comment type="subcellular location">
    <subcellularLocation>
        <location evidence="6">Cytoplasm</location>
    </subcellularLocation>
    <text evidence="6">May associate with membranes.</text>
</comment>
<dbReference type="Proteomes" id="UP000094296">
    <property type="component" value="Unassembled WGS sequence"/>
</dbReference>
<dbReference type="PANTHER" id="PTHR10229:SF0">
    <property type="entry name" value="GTP-BINDING PROTEIN 6-RELATED"/>
    <property type="match status" value="1"/>
</dbReference>
<feature type="binding site" evidence="8">
    <location>
        <position position="211"/>
    </location>
    <ligand>
        <name>Mg(2+)</name>
        <dbReference type="ChEBI" id="CHEBI:18420"/>
    </ligand>
</feature>
<sequence>MTIIETAVIIGLLVKNEIKQELFESSLVELVQLAETAGAEVVHVFQQHRANVDTRTIVGKGKLEEIATYITDNNVDVAIFNNELTPRQKTNIEKSLPCKVVDRTQLILDIFALRAKTHEGKLQVQLAQLQYLLPRLVGKGLELSRLAGGIGTRGPGETKIEVDRRKIRDQISKIKKDLLHIKKQRQIERNLRTKQDIPIIALVGYTNAGKSSLFNLLYKKYHTFPAKEDVFAENKLFATLDTTIRTIEFDNKMPALLIDTVGFIQDLPHNLIAAFRSTLEEVLYADIILIVVDISDQDYLNKLNVVEQVLTDLGITNQNILYVYNKVDLCPMQTMAEWKSTQDGVQISALTEIGIDELISRIKKIIFQEYETVTMYCDFDNQELYSFIHKIGHQVMKEDLENGWRIKFLAKSKDVDLLLKRYNYNQELLERELHDDR</sequence>
<keyword evidence="3 6" id="KW-0547">Nucleotide-binding</keyword>
<dbReference type="GO" id="GO:0003924">
    <property type="term" value="F:GTPase activity"/>
    <property type="evidence" value="ECO:0007669"/>
    <property type="project" value="UniProtKB-UniRule"/>
</dbReference>
<dbReference type="InterPro" id="IPR025121">
    <property type="entry name" value="GTPase_HflX_N"/>
</dbReference>
<keyword evidence="1 6" id="KW-0963">Cytoplasm</keyword>
<keyword evidence="2 8" id="KW-0479">Metal-binding</keyword>
<dbReference type="STRING" id="766136.BHF68_09635"/>
<dbReference type="Pfam" id="PF13167">
    <property type="entry name" value="GTP-bdg_N"/>
    <property type="match status" value="1"/>
</dbReference>
<comment type="similarity">
    <text evidence="6">Belongs to the TRAFAC class OBG-HflX-like GTPase superfamily. HflX GTPase family.</text>
</comment>
<keyword evidence="11" id="KW-1185">Reference proteome</keyword>
<evidence type="ECO:0000256" key="7">
    <source>
        <dbReference type="PIRSR" id="PIRSR006809-1"/>
    </source>
</evidence>
<name>A0A1E5FZP3_9FIRM</name>
<dbReference type="Pfam" id="PF01926">
    <property type="entry name" value="MMR_HSR1"/>
    <property type="match status" value="1"/>
</dbReference>
<feature type="binding site" evidence="7">
    <location>
        <begin position="259"/>
        <end position="262"/>
    </location>
    <ligand>
        <name>GTP</name>
        <dbReference type="ChEBI" id="CHEBI:37565"/>
    </ligand>
</feature>
<dbReference type="InterPro" id="IPR006073">
    <property type="entry name" value="GTP-bd"/>
</dbReference>
<dbReference type="FunFam" id="3.40.50.11060:FF:000001">
    <property type="entry name" value="GTPase HflX"/>
    <property type="match status" value="1"/>
</dbReference>
<evidence type="ECO:0000256" key="3">
    <source>
        <dbReference type="ARBA" id="ARBA00022741"/>
    </source>
</evidence>
<dbReference type="InterPro" id="IPR016496">
    <property type="entry name" value="GTPase_HflX"/>
</dbReference>
<proteinExistence type="inferred from homology"/>
<evidence type="ECO:0000313" key="10">
    <source>
        <dbReference type="EMBL" id="OEF96000.1"/>
    </source>
</evidence>
<feature type="binding site" evidence="8">
    <location>
        <position position="239"/>
    </location>
    <ligand>
        <name>Mg(2+)</name>
        <dbReference type="ChEBI" id="CHEBI:18420"/>
    </ligand>
</feature>
<evidence type="ECO:0000256" key="6">
    <source>
        <dbReference type="HAMAP-Rule" id="MF_00900"/>
    </source>
</evidence>
<dbReference type="HAMAP" id="MF_00900">
    <property type="entry name" value="GTPase_HflX"/>
    <property type="match status" value="1"/>
</dbReference>
<evidence type="ECO:0000259" key="9">
    <source>
        <dbReference type="PROSITE" id="PS51705"/>
    </source>
</evidence>
<evidence type="ECO:0000256" key="4">
    <source>
        <dbReference type="ARBA" id="ARBA00022842"/>
    </source>
</evidence>
<dbReference type="EMBL" id="MIJE01000033">
    <property type="protein sequence ID" value="OEF96000.1"/>
    <property type="molecule type" value="Genomic_DNA"/>
</dbReference>
<dbReference type="OrthoDB" id="9812272at2"/>
<dbReference type="NCBIfam" id="TIGR03156">
    <property type="entry name" value="GTP_HflX"/>
    <property type="match status" value="1"/>
</dbReference>
<dbReference type="InterPro" id="IPR042108">
    <property type="entry name" value="GTPase_HflX_N_sf"/>
</dbReference>
<feature type="domain" description="Hflx-type G" evidence="9">
    <location>
        <begin position="198"/>
        <end position="370"/>
    </location>
</feature>
<comment type="function">
    <text evidence="6">GTPase that associates with the 50S ribosomal subunit and may have a role during protein synthesis or ribosome biogenesis.</text>
</comment>
<keyword evidence="4 8" id="KW-0460">Magnesium</keyword>
<dbReference type="RefSeq" id="WP_069643920.1">
    <property type="nucleotide sequence ID" value="NZ_MIJE01000033.1"/>
</dbReference>
<accession>A0A1E5FZP3</accession>
<dbReference type="InterPro" id="IPR030394">
    <property type="entry name" value="G_HFLX_dom"/>
</dbReference>
<comment type="subunit">
    <text evidence="6">Monomer. Associates with the 50S ribosomal subunit.</text>
</comment>
<comment type="caution">
    <text evidence="10">The sequence shown here is derived from an EMBL/GenBank/DDBJ whole genome shotgun (WGS) entry which is preliminary data.</text>
</comment>
<feature type="binding site" evidence="7">
    <location>
        <begin position="237"/>
        <end position="241"/>
    </location>
    <ligand>
        <name>GTP</name>
        <dbReference type="ChEBI" id="CHEBI:37565"/>
    </ligand>
</feature>
<keyword evidence="5 6" id="KW-0342">GTP-binding</keyword>
<dbReference type="Pfam" id="PF16360">
    <property type="entry name" value="GTP-bdg_M"/>
    <property type="match status" value="1"/>
</dbReference>
<evidence type="ECO:0000256" key="1">
    <source>
        <dbReference type="ARBA" id="ARBA00022490"/>
    </source>
</evidence>
<evidence type="ECO:0000256" key="5">
    <source>
        <dbReference type="ARBA" id="ARBA00023134"/>
    </source>
</evidence>
<evidence type="ECO:0000256" key="2">
    <source>
        <dbReference type="ARBA" id="ARBA00022723"/>
    </source>
</evidence>
<dbReference type="InterPro" id="IPR032305">
    <property type="entry name" value="GTP-bd_M"/>
</dbReference>
<dbReference type="PIRSF" id="PIRSF006809">
    <property type="entry name" value="GTP-binding_hflX_prd"/>
    <property type="match status" value="1"/>
</dbReference>
<dbReference type="CDD" id="cd01878">
    <property type="entry name" value="HflX"/>
    <property type="match status" value="1"/>
</dbReference>